<keyword evidence="3" id="KW-1133">Transmembrane helix</keyword>
<gene>
    <name evidence="5" type="ORF">SVIM_LOCUS7516</name>
</gene>
<evidence type="ECO:0000259" key="4">
    <source>
        <dbReference type="Pfam" id="PF02705"/>
    </source>
</evidence>
<organism evidence="5">
    <name type="scientific">Salix viminalis</name>
    <name type="common">Common osier</name>
    <name type="synonym">Basket willow</name>
    <dbReference type="NCBI Taxonomy" id="40686"/>
    <lineage>
        <taxon>Eukaryota</taxon>
        <taxon>Viridiplantae</taxon>
        <taxon>Streptophyta</taxon>
        <taxon>Embryophyta</taxon>
        <taxon>Tracheophyta</taxon>
        <taxon>Spermatophyta</taxon>
        <taxon>Magnoliopsida</taxon>
        <taxon>eudicotyledons</taxon>
        <taxon>Gunneridae</taxon>
        <taxon>Pentapetalae</taxon>
        <taxon>rosids</taxon>
        <taxon>fabids</taxon>
        <taxon>Malpighiales</taxon>
        <taxon>Salicaceae</taxon>
        <taxon>Saliceae</taxon>
        <taxon>Salix</taxon>
    </lineage>
</organism>
<dbReference type="GO" id="GO:0015079">
    <property type="term" value="F:potassium ion transmembrane transporter activity"/>
    <property type="evidence" value="ECO:0007669"/>
    <property type="project" value="InterPro"/>
</dbReference>
<dbReference type="EMBL" id="CAADRP010000001">
    <property type="protein sequence ID" value="VFU20689.1"/>
    <property type="molecule type" value="Genomic_DNA"/>
</dbReference>
<dbReference type="AlphaFoldDB" id="A0A6N2JY11"/>
<comment type="similarity">
    <text evidence="2">Belongs to the HAK/KUP transporter (TC 2.A.72.3) family.</text>
</comment>
<protein>
    <recommendedName>
        <fullName evidence="4">K+ potassium transporter integral membrane domain-containing protein</fullName>
    </recommendedName>
</protein>
<name>A0A6N2JY11_SALVM</name>
<evidence type="ECO:0000313" key="5">
    <source>
        <dbReference type="EMBL" id="VFU20689.1"/>
    </source>
</evidence>
<evidence type="ECO:0000256" key="3">
    <source>
        <dbReference type="SAM" id="Phobius"/>
    </source>
</evidence>
<dbReference type="GO" id="GO:0005886">
    <property type="term" value="C:plasma membrane"/>
    <property type="evidence" value="ECO:0007669"/>
    <property type="project" value="UniProtKB-SubCell"/>
</dbReference>
<evidence type="ECO:0000256" key="2">
    <source>
        <dbReference type="ARBA" id="ARBA00008440"/>
    </source>
</evidence>
<keyword evidence="3" id="KW-0812">Transmembrane</keyword>
<comment type="subcellular location">
    <subcellularLocation>
        <location evidence="1">Cell membrane</location>
        <topology evidence="1">Multi-pass membrane protein</topology>
    </subcellularLocation>
</comment>
<dbReference type="PANTHER" id="PTHR30540">
    <property type="entry name" value="OSMOTIC STRESS POTASSIUM TRANSPORTER"/>
    <property type="match status" value="1"/>
</dbReference>
<dbReference type="PANTHER" id="PTHR30540:SF95">
    <property type="entry name" value="POTASSIUM TRANSPORTER 10"/>
    <property type="match status" value="1"/>
</dbReference>
<feature type="domain" description="K+ potassium transporter integral membrane" evidence="4">
    <location>
        <begin position="134"/>
        <end position="191"/>
    </location>
</feature>
<sequence length="213" mass="24116">MSKVLSGFGIYSGENEKFGEDLRRPKELKIAERCLGERRRIVGIGLEMASLSIDKEETGNKGRMWALQQQLDPPMDEEGGRLRNRYDEKVYNIILCNSSFMEIAAIAITEPQTRPDYGLKSQKDSSTLFLLQIAFQSLGVVYGDSGTSPLYVFYNTFPDGIKDPEDVIGALSLIIYSLTLFPLLKYVFIAVGQMIMDKEEHLLFTRYSADMQK</sequence>
<evidence type="ECO:0000256" key="1">
    <source>
        <dbReference type="ARBA" id="ARBA00004651"/>
    </source>
</evidence>
<dbReference type="InterPro" id="IPR053951">
    <property type="entry name" value="K_trans_N"/>
</dbReference>
<dbReference type="InterPro" id="IPR003855">
    <property type="entry name" value="K+_transporter"/>
</dbReference>
<reference evidence="5" key="1">
    <citation type="submission" date="2019-03" db="EMBL/GenBank/DDBJ databases">
        <authorList>
            <person name="Mank J."/>
            <person name="Almeida P."/>
        </authorList>
    </citation>
    <scope>NUCLEOTIDE SEQUENCE</scope>
    <source>
        <strain evidence="5">78183</strain>
    </source>
</reference>
<proteinExistence type="inferred from homology"/>
<feature type="transmembrane region" description="Helical" evidence="3">
    <location>
        <begin position="167"/>
        <end position="188"/>
    </location>
</feature>
<keyword evidence="3" id="KW-0472">Membrane</keyword>
<accession>A0A6N2JY11</accession>
<dbReference type="Pfam" id="PF02705">
    <property type="entry name" value="K_trans"/>
    <property type="match status" value="1"/>
</dbReference>